<evidence type="ECO:0000313" key="3">
    <source>
        <dbReference type="Proteomes" id="UP000027238"/>
    </source>
</evidence>
<gene>
    <name evidence="2" type="ORF">CSUB01_04047</name>
</gene>
<dbReference type="EMBL" id="JMSE01000840">
    <property type="protein sequence ID" value="KDN67126.1"/>
    <property type="molecule type" value="Genomic_DNA"/>
</dbReference>
<comment type="caution">
    <text evidence="2">The sequence shown here is derived from an EMBL/GenBank/DDBJ whole genome shotgun (WGS) entry which is preliminary data.</text>
</comment>
<evidence type="ECO:0000313" key="2">
    <source>
        <dbReference type="EMBL" id="KDN67126.1"/>
    </source>
</evidence>
<dbReference type="AlphaFoldDB" id="A0A066XN07"/>
<organism evidence="2 3">
    <name type="scientific">Colletotrichum sublineola</name>
    <name type="common">Sorghum anthracnose fungus</name>
    <dbReference type="NCBI Taxonomy" id="1173701"/>
    <lineage>
        <taxon>Eukaryota</taxon>
        <taxon>Fungi</taxon>
        <taxon>Dikarya</taxon>
        <taxon>Ascomycota</taxon>
        <taxon>Pezizomycotina</taxon>
        <taxon>Sordariomycetes</taxon>
        <taxon>Hypocreomycetidae</taxon>
        <taxon>Glomerellales</taxon>
        <taxon>Glomerellaceae</taxon>
        <taxon>Colletotrichum</taxon>
        <taxon>Colletotrichum graminicola species complex</taxon>
    </lineage>
</organism>
<accession>A0A066XN07</accession>
<proteinExistence type="predicted"/>
<evidence type="ECO:0000256" key="1">
    <source>
        <dbReference type="SAM" id="MobiDB-lite"/>
    </source>
</evidence>
<feature type="compositionally biased region" description="Polar residues" evidence="1">
    <location>
        <begin position="50"/>
        <end position="60"/>
    </location>
</feature>
<name>A0A066XN07_COLSU</name>
<sequence>MPRRTSFTAPTSSTPSPKTPLRSLSLVFTPIDFSVWMVPLRIGRHPKPLESTSGSPPANTETEKQTPLGPTLSGPGAEEKRKATFWPSSFCIIPHPPTHTYIVL</sequence>
<protein>
    <submittedName>
        <fullName evidence="2">Uncharacterized protein</fullName>
    </submittedName>
</protein>
<dbReference type="HOGENOM" id="CLU_2249981_0_0_1"/>
<dbReference type="Proteomes" id="UP000027238">
    <property type="component" value="Unassembled WGS sequence"/>
</dbReference>
<reference evidence="3" key="1">
    <citation type="journal article" date="2014" name="Genome Announc.">
        <title>Draft genome sequence of Colletotrichum sublineola, a destructive pathogen of cultivated sorghum.</title>
        <authorList>
            <person name="Baroncelli R."/>
            <person name="Sanz-Martin J.M."/>
            <person name="Rech G.E."/>
            <person name="Sukno S.A."/>
            <person name="Thon M.R."/>
        </authorList>
    </citation>
    <scope>NUCLEOTIDE SEQUENCE [LARGE SCALE GENOMIC DNA]</scope>
    <source>
        <strain evidence="3">TX430BB</strain>
    </source>
</reference>
<feature type="region of interest" description="Disordered" evidence="1">
    <location>
        <begin position="1"/>
        <end position="21"/>
    </location>
</feature>
<keyword evidence="3" id="KW-1185">Reference proteome</keyword>
<feature type="region of interest" description="Disordered" evidence="1">
    <location>
        <begin position="44"/>
        <end position="81"/>
    </location>
</feature>